<dbReference type="PATRIC" id="fig|1401327.3.peg.4393"/>
<evidence type="ECO:0000259" key="1">
    <source>
        <dbReference type="PROSITE" id="PS51691"/>
    </source>
</evidence>
<sequence length="356" mass="38461">MNKIYYLKYCHITKSLIAVSELARRVTCKSHRRLSRRVILTSVAALSLSSAWPALSATVSAEIPYQIFRDFAENKGQFTPGTTNISIYDKQGNLVGKLDKAPMADFSSATITTGSLPPGDHTLYSPQYVVTAKHVSGSDTMSFGYAKNTYTAVGTNNNSGLDIKTRRLSKLVTEVAPAEVSDIGAVSGAYQAGGRFTEFYRLGGGMQYVKDKNGNRTQVYTNGGFLVGGTVSALNSYNNGQMITAQTGDIFNPANGPLANYLNMGDSGSPLFAYDSLQKKWVLIGVLSSGTNYGNNWVVTTQDFLGQQPQNDFDKTIAYTSGEGVLQWKYDAANGTGTLTQGNTTWDMHGKKGNDI</sequence>
<gene>
    <name evidence="2" type="ORF">WRSd3_p00099</name>
</gene>
<dbReference type="EC" id="3.4.21.72" evidence="2"/>
<accession>A0A090N941</accession>
<dbReference type="Pfam" id="PF13018">
    <property type="entry name" value="ESPR"/>
    <property type="match status" value="1"/>
</dbReference>
<dbReference type="Pfam" id="PF02395">
    <property type="entry name" value="Peptidase_S6"/>
    <property type="match status" value="1"/>
</dbReference>
<feature type="domain" description="Peptidase S6" evidence="1">
    <location>
        <begin position="57"/>
        <end position="307"/>
    </location>
</feature>
<comment type="caution">
    <text evidence="2">The sequence shown here is derived from an EMBL/GenBank/DDBJ whole genome shotgun (WGS) entry which is preliminary data.</text>
</comment>
<name>A0A090N941_SHIDY</name>
<dbReference type="InterPro" id="IPR009003">
    <property type="entry name" value="Peptidase_S1_PA"/>
</dbReference>
<dbReference type="PROSITE" id="PS51691">
    <property type="entry name" value="PEPTIDASE_S6"/>
    <property type="match status" value="1"/>
</dbReference>
<keyword evidence="2" id="KW-0614">Plasmid</keyword>
<evidence type="ECO:0000313" key="3">
    <source>
        <dbReference type="Proteomes" id="UP000017944"/>
    </source>
</evidence>
<reference evidence="2 3" key="1">
    <citation type="submission" date="2013-10" db="EMBL/GenBank/DDBJ databases">
        <title>Draft genomes and the virulence plasmids of Sd1617 vaccine constructs: WRSd3 and WRSd5.</title>
        <authorList>
            <person name="Aksomboon Vongsawan A."/>
            <person name="Venkatesan M.M."/>
            <person name="Vaisvil B."/>
            <person name="Emel G."/>
            <person name="Kepatral V."/>
            <person name="Sethabutr O."/>
            <person name="Serichantalergs O."/>
            <person name="Mason C."/>
        </authorList>
    </citation>
    <scope>NUCLEOTIDE SEQUENCE [LARGE SCALE GENOMIC DNA]</scope>
    <source>
        <strain evidence="2 3">WRSd3</strain>
        <plasmid evidence="2">unnamed</plasmid>
    </source>
</reference>
<keyword evidence="2" id="KW-0378">Hydrolase</keyword>
<dbReference type="GO" id="GO:0004252">
    <property type="term" value="F:serine-type endopeptidase activity"/>
    <property type="evidence" value="ECO:0007669"/>
    <property type="project" value="InterPro"/>
</dbReference>
<dbReference type="PRINTS" id="PR00921">
    <property type="entry name" value="IGASERPTASE"/>
</dbReference>
<dbReference type="InterPro" id="IPR024973">
    <property type="entry name" value="ESPR"/>
</dbReference>
<geneLocation type="plasmid" evidence="2">
    <name>unnamed</name>
</geneLocation>
<dbReference type="AlphaFoldDB" id="A0A090N941"/>
<evidence type="ECO:0000313" key="2">
    <source>
        <dbReference type="EMBL" id="ESU75947.1"/>
    </source>
</evidence>
<dbReference type="Gene3D" id="2.40.10.120">
    <property type="match status" value="1"/>
</dbReference>
<dbReference type="GO" id="GO:0006508">
    <property type="term" value="P:proteolysis"/>
    <property type="evidence" value="ECO:0007669"/>
    <property type="project" value="InterPro"/>
</dbReference>
<organism evidence="2 3">
    <name type="scientific">Shigella dysenteriae WRSd3</name>
    <dbReference type="NCBI Taxonomy" id="1401327"/>
    <lineage>
        <taxon>Bacteria</taxon>
        <taxon>Pseudomonadati</taxon>
        <taxon>Pseudomonadota</taxon>
        <taxon>Gammaproteobacteria</taxon>
        <taxon>Enterobacterales</taxon>
        <taxon>Enterobacteriaceae</taxon>
        <taxon>Shigella</taxon>
    </lineage>
</organism>
<proteinExistence type="predicted"/>
<dbReference type="EMBL" id="AXUT01000778">
    <property type="protein sequence ID" value="ESU75947.1"/>
    <property type="molecule type" value="Genomic_DNA"/>
</dbReference>
<dbReference type="SUPFAM" id="SSF50494">
    <property type="entry name" value="Trypsin-like serine proteases"/>
    <property type="match status" value="1"/>
</dbReference>
<dbReference type="InterPro" id="IPR030396">
    <property type="entry name" value="Peptidase_S6_dom"/>
</dbReference>
<dbReference type="InterPro" id="IPR000710">
    <property type="entry name" value="Peptidase_S6"/>
</dbReference>
<protein>
    <submittedName>
        <fullName evidence="2">IgA-specific serine endopeptidase</fullName>
        <ecNumber evidence="2">3.4.21.72</ecNumber>
    </submittedName>
</protein>
<dbReference type="Proteomes" id="UP000017944">
    <property type="component" value="Unassembled WGS sequence"/>
</dbReference>